<keyword evidence="2" id="KW-1185">Reference proteome</keyword>
<organism evidence="1 2">
    <name type="scientific">Funneliformis geosporum</name>
    <dbReference type="NCBI Taxonomy" id="1117311"/>
    <lineage>
        <taxon>Eukaryota</taxon>
        <taxon>Fungi</taxon>
        <taxon>Fungi incertae sedis</taxon>
        <taxon>Mucoromycota</taxon>
        <taxon>Glomeromycotina</taxon>
        <taxon>Glomeromycetes</taxon>
        <taxon>Glomerales</taxon>
        <taxon>Glomeraceae</taxon>
        <taxon>Funneliformis</taxon>
    </lineage>
</organism>
<evidence type="ECO:0000313" key="1">
    <source>
        <dbReference type="EMBL" id="CAI2196225.1"/>
    </source>
</evidence>
<reference evidence="1" key="1">
    <citation type="submission" date="2022-08" db="EMBL/GenBank/DDBJ databases">
        <authorList>
            <person name="Kallberg Y."/>
            <person name="Tangrot J."/>
            <person name="Rosling A."/>
        </authorList>
    </citation>
    <scope>NUCLEOTIDE SEQUENCE</scope>
    <source>
        <strain evidence="1">Wild A</strain>
    </source>
</reference>
<gene>
    <name evidence="1" type="ORF">FWILDA_LOCUS17471</name>
</gene>
<sequence>SVQILINDEVGKTYKVVKMAISSVSVDEGELRSNVALKVIDRYSELNCKLEALVKLAEYE</sequence>
<feature type="non-terminal residue" evidence="1">
    <location>
        <position position="60"/>
    </location>
</feature>
<comment type="caution">
    <text evidence="1">The sequence shown here is derived from an EMBL/GenBank/DDBJ whole genome shotgun (WGS) entry which is preliminary data.</text>
</comment>
<dbReference type="Proteomes" id="UP001153678">
    <property type="component" value="Unassembled WGS sequence"/>
</dbReference>
<name>A0A9W4T8C2_9GLOM</name>
<dbReference type="EMBL" id="CAMKVN010013865">
    <property type="protein sequence ID" value="CAI2196225.1"/>
    <property type="molecule type" value="Genomic_DNA"/>
</dbReference>
<evidence type="ECO:0000313" key="2">
    <source>
        <dbReference type="Proteomes" id="UP001153678"/>
    </source>
</evidence>
<proteinExistence type="predicted"/>
<dbReference type="AlphaFoldDB" id="A0A9W4T8C2"/>
<accession>A0A9W4T8C2</accession>
<protein>
    <submittedName>
        <fullName evidence="1">6933_t:CDS:1</fullName>
    </submittedName>
</protein>